<dbReference type="Pfam" id="PF01773">
    <property type="entry name" value="Nucleos_tra2_N"/>
    <property type="match status" value="1"/>
</dbReference>
<evidence type="ECO:0000313" key="12">
    <source>
        <dbReference type="Proteomes" id="UP000324298"/>
    </source>
</evidence>
<accession>A0A5A9XM50</accession>
<feature type="domain" description="Concentrative nucleoside transporter N-terminal" evidence="8">
    <location>
        <begin position="21"/>
        <end position="94"/>
    </location>
</feature>
<dbReference type="EMBL" id="SRSD01000002">
    <property type="protein sequence ID" value="KAA0894232.1"/>
    <property type="molecule type" value="Genomic_DNA"/>
</dbReference>
<dbReference type="InterPro" id="IPR002668">
    <property type="entry name" value="CNT_N_dom"/>
</dbReference>
<keyword evidence="3" id="KW-1003">Cell membrane</keyword>
<evidence type="ECO:0000256" key="3">
    <source>
        <dbReference type="ARBA" id="ARBA00022475"/>
    </source>
</evidence>
<evidence type="ECO:0000313" key="11">
    <source>
        <dbReference type="EMBL" id="KAA0894232.1"/>
    </source>
</evidence>
<dbReference type="GO" id="GO:0015293">
    <property type="term" value="F:symporter activity"/>
    <property type="evidence" value="ECO:0007669"/>
    <property type="project" value="TreeGrafter"/>
</dbReference>
<evidence type="ECO:0000259" key="8">
    <source>
        <dbReference type="Pfam" id="PF01773"/>
    </source>
</evidence>
<comment type="caution">
    <text evidence="11">The sequence shown here is derived from an EMBL/GenBank/DDBJ whole genome shotgun (WGS) entry which is preliminary data.</text>
</comment>
<dbReference type="PANTHER" id="PTHR10590:SF4">
    <property type="entry name" value="SOLUTE CARRIER FAMILY 28 MEMBER 3"/>
    <property type="match status" value="1"/>
</dbReference>
<keyword evidence="6 7" id="KW-0472">Membrane</keyword>
<evidence type="ECO:0000256" key="5">
    <source>
        <dbReference type="ARBA" id="ARBA00022989"/>
    </source>
</evidence>
<feature type="domain" description="Concentrative nucleoside transporter C-terminal" evidence="9">
    <location>
        <begin position="215"/>
        <end position="415"/>
    </location>
</feature>
<feature type="transmembrane region" description="Helical" evidence="7">
    <location>
        <begin position="109"/>
        <end position="132"/>
    </location>
</feature>
<organism evidence="11 12">
    <name type="scientific">Oryzomonas rubra</name>
    <dbReference type="NCBI Taxonomy" id="2509454"/>
    <lineage>
        <taxon>Bacteria</taxon>
        <taxon>Pseudomonadati</taxon>
        <taxon>Thermodesulfobacteriota</taxon>
        <taxon>Desulfuromonadia</taxon>
        <taxon>Geobacterales</taxon>
        <taxon>Geobacteraceae</taxon>
        <taxon>Oryzomonas</taxon>
    </lineage>
</organism>
<feature type="transmembrane region" description="Helical" evidence="7">
    <location>
        <begin position="187"/>
        <end position="209"/>
    </location>
</feature>
<feature type="transmembrane region" description="Helical" evidence="7">
    <location>
        <begin position="307"/>
        <end position="330"/>
    </location>
</feature>
<dbReference type="GO" id="GO:0005886">
    <property type="term" value="C:plasma membrane"/>
    <property type="evidence" value="ECO:0007669"/>
    <property type="project" value="UniProtKB-SubCell"/>
</dbReference>
<sequence>MGITELYWGDVVTEHVVRGALGVVALLSLAVILSGSRKDIRWKPVGYALAFNIFFAFLVLKTPVGKASFEALSAGLLKIMAFADEGTKFVFGPLFGGFREVPGFRGTPYVFVLNALVQIVFFGALINILYYCGVMQRVVRAMSWVFKRLFGLTGPEATVAASNIFVGQVQGAMTIAPYLKNLTEAQLFQIMVVGMSTVGAGMPLVYAGMGARMDYVLAANIMAAPAAVVFAKLLVPERGEAATAEPFTHTEYRAGINILDAVGRGAMDGWKVVVAISVMLLAFIPLIHLINWLIVTVSNNGSDLETALSWIFAPAAYIVGVPSTDVLGFAKLLGQKTAFNEVVGFAGLQGTTLSPKGFMLACFALTGFANFSSVGIQIGGLGELAPSRRADVARLGLRCVLAATLANLLNAAIAGVLFTG</sequence>
<feature type="transmembrane region" description="Helical" evidence="7">
    <location>
        <begin position="15"/>
        <end position="33"/>
    </location>
</feature>
<reference evidence="11 12" key="1">
    <citation type="submission" date="2019-04" db="EMBL/GenBank/DDBJ databases">
        <title>Geobacter ruber sp. nov., ferric-reducing bacteria isolated from paddy soil.</title>
        <authorList>
            <person name="Xu Z."/>
            <person name="Masuda Y."/>
            <person name="Itoh H."/>
            <person name="Senoo K."/>
        </authorList>
    </citation>
    <scope>NUCLEOTIDE SEQUENCE [LARGE SCALE GENOMIC DNA]</scope>
    <source>
        <strain evidence="11 12">Red88</strain>
    </source>
</reference>
<feature type="domain" description="Nucleoside transporter/FeoB GTPase Gate" evidence="10">
    <location>
        <begin position="112"/>
        <end position="210"/>
    </location>
</feature>
<dbReference type="Proteomes" id="UP000324298">
    <property type="component" value="Unassembled WGS sequence"/>
</dbReference>
<dbReference type="OrthoDB" id="9766455at2"/>
<evidence type="ECO:0000256" key="1">
    <source>
        <dbReference type="ARBA" id="ARBA00004651"/>
    </source>
</evidence>
<evidence type="ECO:0000256" key="7">
    <source>
        <dbReference type="SAM" id="Phobius"/>
    </source>
</evidence>
<dbReference type="InterPro" id="IPR011657">
    <property type="entry name" value="CNT_C_dom"/>
</dbReference>
<protein>
    <submittedName>
        <fullName evidence="11">NupC/NupG family nucleoside CNT transporter</fullName>
    </submittedName>
</protein>
<feature type="transmembrane region" description="Helical" evidence="7">
    <location>
        <begin position="272"/>
        <end position="295"/>
    </location>
</feature>
<dbReference type="InterPro" id="IPR008276">
    <property type="entry name" value="C_nuclsd_transpt"/>
</dbReference>
<feature type="transmembrane region" description="Helical" evidence="7">
    <location>
        <begin position="395"/>
        <end position="418"/>
    </location>
</feature>
<keyword evidence="12" id="KW-1185">Reference proteome</keyword>
<feature type="transmembrane region" description="Helical" evidence="7">
    <location>
        <begin position="45"/>
        <end position="64"/>
    </location>
</feature>
<dbReference type="Pfam" id="PF07662">
    <property type="entry name" value="Nucleos_tra2_C"/>
    <property type="match status" value="1"/>
</dbReference>
<evidence type="ECO:0000259" key="9">
    <source>
        <dbReference type="Pfam" id="PF07662"/>
    </source>
</evidence>
<keyword evidence="4 7" id="KW-0812">Transmembrane</keyword>
<dbReference type="AlphaFoldDB" id="A0A5A9XM50"/>
<evidence type="ECO:0000256" key="6">
    <source>
        <dbReference type="ARBA" id="ARBA00023136"/>
    </source>
</evidence>
<evidence type="ECO:0000259" key="10">
    <source>
        <dbReference type="Pfam" id="PF07670"/>
    </source>
</evidence>
<comment type="similarity">
    <text evidence="2">Belongs to the concentrative nucleoside transporter (CNT) (TC 2.A.41) family.</text>
</comment>
<dbReference type="PANTHER" id="PTHR10590">
    <property type="entry name" value="SODIUM/NUCLEOSIDE COTRANSPORTER"/>
    <property type="match status" value="1"/>
</dbReference>
<feature type="transmembrane region" description="Helical" evidence="7">
    <location>
        <begin position="215"/>
        <end position="235"/>
    </location>
</feature>
<dbReference type="InterPro" id="IPR011642">
    <property type="entry name" value="Gate_dom"/>
</dbReference>
<comment type="subcellular location">
    <subcellularLocation>
        <location evidence="1">Cell membrane</location>
        <topology evidence="1">Multi-pass membrane protein</topology>
    </subcellularLocation>
</comment>
<name>A0A5A9XM50_9BACT</name>
<keyword evidence="5 7" id="KW-1133">Transmembrane helix</keyword>
<gene>
    <name evidence="11" type="ORF">ET418_04560</name>
</gene>
<dbReference type="Pfam" id="PF07670">
    <property type="entry name" value="Gate"/>
    <property type="match status" value="1"/>
</dbReference>
<proteinExistence type="inferred from homology"/>
<evidence type="ECO:0000256" key="4">
    <source>
        <dbReference type="ARBA" id="ARBA00022692"/>
    </source>
</evidence>
<evidence type="ECO:0000256" key="2">
    <source>
        <dbReference type="ARBA" id="ARBA00009033"/>
    </source>
</evidence>
<dbReference type="GO" id="GO:0005337">
    <property type="term" value="F:nucleoside transmembrane transporter activity"/>
    <property type="evidence" value="ECO:0007669"/>
    <property type="project" value="InterPro"/>
</dbReference>